<dbReference type="AlphaFoldDB" id="A0ABD2QK36"/>
<comment type="caution">
    <text evidence="6">The sequence shown here is derived from an EMBL/GenBank/DDBJ whole genome shotgun (WGS) entry which is preliminary data.</text>
</comment>
<evidence type="ECO:0000256" key="3">
    <source>
        <dbReference type="ARBA" id="ARBA00022989"/>
    </source>
</evidence>
<feature type="transmembrane region" description="Helical" evidence="5">
    <location>
        <begin position="88"/>
        <end position="108"/>
    </location>
</feature>
<accession>A0ABD2QK36</accession>
<evidence type="ECO:0000313" key="6">
    <source>
        <dbReference type="EMBL" id="KAL3319869.1"/>
    </source>
</evidence>
<keyword evidence="3 5" id="KW-1133">Transmembrane helix</keyword>
<dbReference type="Proteomes" id="UP001626550">
    <property type="component" value="Unassembled WGS sequence"/>
</dbReference>
<organism evidence="6 7">
    <name type="scientific">Cichlidogyrus casuarinus</name>
    <dbReference type="NCBI Taxonomy" id="1844966"/>
    <lineage>
        <taxon>Eukaryota</taxon>
        <taxon>Metazoa</taxon>
        <taxon>Spiralia</taxon>
        <taxon>Lophotrochozoa</taxon>
        <taxon>Platyhelminthes</taxon>
        <taxon>Monogenea</taxon>
        <taxon>Monopisthocotylea</taxon>
        <taxon>Dactylogyridea</taxon>
        <taxon>Ancyrocephalidae</taxon>
        <taxon>Cichlidogyrus</taxon>
    </lineage>
</organism>
<evidence type="ECO:0000256" key="5">
    <source>
        <dbReference type="SAM" id="Phobius"/>
    </source>
</evidence>
<evidence type="ECO:0000256" key="4">
    <source>
        <dbReference type="ARBA" id="ARBA00023136"/>
    </source>
</evidence>
<dbReference type="Pfam" id="PF00335">
    <property type="entry name" value="Tetraspanin"/>
    <property type="match status" value="1"/>
</dbReference>
<reference evidence="6 7" key="1">
    <citation type="submission" date="2024-11" db="EMBL/GenBank/DDBJ databases">
        <title>Adaptive evolution of stress response genes in parasites aligns with host niche diversity.</title>
        <authorList>
            <person name="Hahn C."/>
            <person name="Resl P."/>
        </authorList>
    </citation>
    <scope>NUCLEOTIDE SEQUENCE [LARGE SCALE GENOMIC DNA]</scope>
    <source>
        <strain evidence="6">EGGRZ-B1_66</strain>
        <tissue evidence="6">Body</tissue>
    </source>
</reference>
<proteinExistence type="predicted"/>
<name>A0ABD2QK36_9PLAT</name>
<dbReference type="InterPro" id="IPR008952">
    <property type="entry name" value="Tetraspanin_EC2_sf"/>
</dbReference>
<keyword evidence="2 5" id="KW-0812">Transmembrane</keyword>
<keyword evidence="4 5" id="KW-0472">Membrane</keyword>
<feature type="transmembrane region" description="Helical" evidence="5">
    <location>
        <begin position="21"/>
        <end position="41"/>
    </location>
</feature>
<dbReference type="EMBL" id="JBJKFK010000094">
    <property type="protein sequence ID" value="KAL3319869.1"/>
    <property type="molecule type" value="Genomic_DNA"/>
</dbReference>
<evidence type="ECO:0000256" key="1">
    <source>
        <dbReference type="ARBA" id="ARBA00004141"/>
    </source>
</evidence>
<feature type="transmembrane region" description="Helical" evidence="5">
    <location>
        <begin position="267"/>
        <end position="292"/>
    </location>
</feature>
<gene>
    <name evidence="6" type="ORF">Ciccas_001444</name>
</gene>
<sequence length="320" mass="35992">MAKFIDDLKLKGEEVKSSWNASCIAWITFLVGLGGLIGGALTKSVLGAYIQVIVNTLRVTERMIELIHLVDLSNQAEKSLLFYQNECFGLIAISITVMMGALVTLVCISRNNFKMVKLNLVINILIICIVVGLSANVFHQHSKLHINLAKDFRTSMLSTFKTSHEYEYEPGQSELPLMPQSEYHKFSHNFIVHRIQRVFMCCGAIDFRDYQTYKKLTPDTRKVPLSCCKDASLGDIKTCVDNPTPSNSFIGIGCHKAIYSRIESSPWILTTSIVAQIVVFTVCTFATFAILYQEQHKKDTLRATPFDEESEPLKSDFSID</sequence>
<feature type="transmembrane region" description="Helical" evidence="5">
    <location>
        <begin position="120"/>
        <end position="138"/>
    </location>
</feature>
<evidence type="ECO:0000313" key="7">
    <source>
        <dbReference type="Proteomes" id="UP001626550"/>
    </source>
</evidence>
<evidence type="ECO:0008006" key="8">
    <source>
        <dbReference type="Google" id="ProtNLM"/>
    </source>
</evidence>
<dbReference type="SUPFAM" id="SSF48652">
    <property type="entry name" value="Tetraspanin"/>
    <property type="match status" value="1"/>
</dbReference>
<evidence type="ECO:0000256" key="2">
    <source>
        <dbReference type="ARBA" id="ARBA00022692"/>
    </source>
</evidence>
<keyword evidence="7" id="KW-1185">Reference proteome</keyword>
<dbReference type="InterPro" id="IPR018499">
    <property type="entry name" value="Tetraspanin/Peripherin"/>
</dbReference>
<comment type="subcellular location">
    <subcellularLocation>
        <location evidence="1">Membrane</location>
        <topology evidence="1">Multi-pass membrane protein</topology>
    </subcellularLocation>
</comment>
<dbReference type="Gene3D" id="1.10.1450.10">
    <property type="entry name" value="Tetraspanin"/>
    <property type="match status" value="1"/>
</dbReference>
<dbReference type="GO" id="GO:0016020">
    <property type="term" value="C:membrane"/>
    <property type="evidence" value="ECO:0007669"/>
    <property type="project" value="UniProtKB-SubCell"/>
</dbReference>
<protein>
    <recommendedName>
        <fullName evidence="8">Tetraspanin</fullName>
    </recommendedName>
</protein>